<dbReference type="AlphaFoldDB" id="A0A0E4A5L6"/>
<reference evidence="1 3" key="1">
    <citation type="submission" date="2020-12" db="EMBL/GenBank/DDBJ databases">
        <title>Draft genome sequence of furan degrading bacterial strain FUR100.</title>
        <authorList>
            <person name="Woiski C."/>
        </authorList>
    </citation>
    <scope>NUCLEOTIDE SEQUENCE [LARGE SCALE GENOMIC DNA]</scope>
    <source>
        <strain evidence="1 3">FUR100</strain>
    </source>
</reference>
<organism evidence="1 3">
    <name type="scientific">Rhodococcus erythropolis</name>
    <name type="common">Arthrobacter picolinophilus</name>
    <dbReference type="NCBI Taxonomy" id="1833"/>
    <lineage>
        <taxon>Bacteria</taxon>
        <taxon>Bacillati</taxon>
        <taxon>Actinomycetota</taxon>
        <taxon>Actinomycetes</taxon>
        <taxon>Mycobacteriales</taxon>
        <taxon>Nocardiaceae</taxon>
        <taxon>Rhodococcus</taxon>
        <taxon>Rhodococcus erythropolis group</taxon>
    </lineage>
</organism>
<dbReference type="SUPFAM" id="SSF56300">
    <property type="entry name" value="Metallo-dependent phosphatases"/>
    <property type="match status" value="1"/>
</dbReference>
<dbReference type="Gene3D" id="3.60.21.10">
    <property type="match status" value="1"/>
</dbReference>
<reference evidence="2" key="2">
    <citation type="submission" date="2023-08" db="EMBL/GenBank/DDBJ databases">
        <title>Isolation and Characterization of Rhodococcus erythropolis MGMM8.</title>
        <authorList>
            <person name="Diabankana R.G.C."/>
            <person name="Afordoanyi D.M."/>
            <person name="Validov S.Z."/>
        </authorList>
    </citation>
    <scope>NUCLEOTIDE SEQUENCE</scope>
    <source>
        <strain evidence="2">MGMM8</strain>
    </source>
</reference>
<dbReference type="EMBL" id="JAECSB010000072">
    <property type="protein sequence ID" value="MBH5144955.1"/>
    <property type="molecule type" value="Genomic_DNA"/>
</dbReference>
<proteinExistence type="predicted"/>
<dbReference type="OMA" id="QQFRTFE"/>
<dbReference type="Proteomes" id="UP000627573">
    <property type="component" value="Unassembled WGS sequence"/>
</dbReference>
<name>A0A0E4A5L6_RHOER</name>
<dbReference type="Proteomes" id="UP001230933">
    <property type="component" value="Chromosome"/>
</dbReference>
<dbReference type="KEGG" id="reb:XU06_09435"/>
<dbReference type="NCBIfam" id="TIGR03767">
    <property type="entry name" value="P_acnes_RR"/>
    <property type="match status" value="1"/>
</dbReference>
<protein>
    <submittedName>
        <fullName evidence="1">TIGR03767 family metallophosphoesterase</fullName>
    </submittedName>
</protein>
<evidence type="ECO:0000313" key="3">
    <source>
        <dbReference type="Proteomes" id="UP000627573"/>
    </source>
</evidence>
<dbReference type="InterPro" id="IPR022506">
    <property type="entry name" value="Metallophosphoesterase_PPA1498"/>
</dbReference>
<dbReference type="RefSeq" id="WP_019747582.1">
    <property type="nucleotide sequence ID" value="NZ_BHXB01000001.1"/>
</dbReference>
<dbReference type="EMBL" id="CP124545">
    <property type="protein sequence ID" value="WGV51541.1"/>
    <property type="molecule type" value="Genomic_DNA"/>
</dbReference>
<accession>A0A0E4A5L6</accession>
<dbReference type="InterPro" id="IPR029052">
    <property type="entry name" value="Metallo-depent_PP-like"/>
</dbReference>
<sequence>MTNINRRSFLTFAGLGAVGAVSLGKPWGLQYAGASTIPTSGPGTTLESVSTPVSSSGYTRLTAGPGWANIVRSELAEPKSGREDRRTALASLVQLTDVHIVDAQSPMRFEYVHQITGSAFRPQETLTAHGLISLVRRVNSIGSGPHTSRPFDAVVTTGDNTDNKEFAELDWFLTSLNGGTVVANTGAKDRYEGVQNSGADLYWNPESPMLDMYKKAGFPEIPDFFGAAFTPVSSPGLNTPWYCVFGNHDDSVSGTVPSGIPPLEAMYTGSLKFEVPGSPEQAKQIDIATKFDPSAIPGILSAFTTPPRQVTPDPSRAPFTPRQFIAAHLDPAHTGPGPVGHGFAPDAGETGIGYYSFQIAPGVVGISMDSTNRAGLVDGSLGAAQFQWIENTLRAGSSTYYDAAGSRVTESRSDTYFVLFSHHTSDTMDNLIPDPENVLEPRLRGSQLLDLLHRFPNVLAWVNGHTHENKITPWPGATPEQGFWEINTASHIDYPQLGRIIEIADNHDGTVSLLATLFEAESPNSVEYSDKSAAGLASLYRELSFNDIHRDPKLTGTGVDQNVELLVHTGR</sequence>
<dbReference type="PROSITE" id="PS51318">
    <property type="entry name" value="TAT"/>
    <property type="match status" value="1"/>
</dbReference>
<evidence type="ECO:0000313" key="1">
    <source>
        <dbReference type="EMBL" id="MBH5144955.1"/>
    </source>
</evidence>
<evidence type="ECO:0000313" key="2">
    <source>
        <dbReference type="EMBL" id="WGV51541.1"/>
    </source>
</evidence>
<keyword evidence="3" id="KW-1185">Reference proteome</keyword>
<dbReference type="InterPro" id="IPR006311">
    <property type="entry name" value="TAT_signal"/>
</dbReference>
<gene>
    <name evidence="1" type="ORF">I3517_20340</name>
    <name evidence="2" type="ORF">QIE55_10100</name>
</gene>